<dbReference type="InterPro" id="IPR001638">
    <property type="entry name" value="Solute-binding_3/MltF_N"/>
</dbReference>
<reference evidence="5" key="1">
    <citation type="submission" date="2018-09" db="EMBL/GenBank/DDBJ databases">
        <authorList>
            <person name="Zhu H."/>
        </authorList>
    </citation>
    <scope>NUCLEOTIDE SEQUENCE [LARGE SCALE GENOMIC DNA]</scope>
    <source>
        <strain evidence="5">K1R23-30</strain>
    </source>
</reference>
<dbReference type="PANTHER" id="PTHR35936">
    <property type="entry name" value="MEMBRANE-BOUND LYTIC MUREIN TRANSGLYCOSYLASE F"/>
    <property type="match status" value="1"/>
</dbReference>
<evidence type="ECO:0000313" key="4">
    <source>
        <dbReference type="EMBL" id="RJF95249.1"/>
    </source>
</evidence>
<dbReference type="Proteomes" id="UP000265955">
    <property type="component" value="Unassembled WGS sequence"/>
</dbReference>
<evidence type="ECO:0000259" key="3">
    <source>
        <dbReference type="SMART" id="SM00062"/>
    </source>
</evidence>
<evidence type="ECO:0000256" key="2">
    <source>
        <dbReference type="SAM" id="SignalP"/>
    </source>
</evidence>
<evidence type="ECO:0000313" key="5">
    <source>
        <dbReference type="Proteomes" id="UP000265955"/>
    </source>
</evidence>
<name>A0A3A3FNK4_9BURK</name>
<keyword evidence="5" id="KW-1185">Reference proteome</keyword>
<dbReference type="Gene3D" id="3.40.190.10">
    <property type="entry name" value="Periplasmic binding protein-like II"/>
    <property type="match status" value="2"/>
</dbReference>
<dbReference type="SMART" id="SM00062">
    <property type="entry name" value="PBPb"/>
    <property type="match status" value="1"/>
</dbReference>
<feature type="domain" description="Solute-binding protein family 3/N-terminal" evidence="3">
    <location>
        <begin position="38"/>
        <end position="275"/>
    </location>
</feature>
<evidence type="ECO:0000256" key="1">
    <source>
        <dbReference type="ARBA" id="ARBA00022729"/>
    </source>
</evidence>
<protein>
    <submittedName>
        <fullName evidence="4">Amino acid ABC transporter substrate-binding protein</fullName>
    </submittedName>
</protein>
<feature type="chain" id="PRO_5017342819" evidence="2">
    <location>
        <begin position="29"/>
        <end position="278"/>
    </location>
</feature>
<feature type="signal peptide" evidence="2">
    <location>
        <begin position="1"/>
        <end position="28"/>
    </location>
</feature>
<dbReference type="OrthoDB" id="6192933at2"/>
<dbReference type="AlphaFoldDB" id="A0A3A3FNK4"/>
<dbReference type="EMBL" id="QYUO01000002">
    <property type="protein sequence ID" value="RJF95249.1"/>
    <property type="molecule type" value="Genomic_DNA"/>
</dbReference>
<dbReference type="PANTHER" id="PTHR35936:SF17">
    <property type="entry name" value="ARGININE-BINDING EXTRACELLULAR PROTEIN ARTP"/>
    <property type="match status" value="1"/>
</dbReference>
<comment type="caution">
    <text evidence="4">The sequence shown here is derived from an EMBL/GenBank/DDBJ whole genome shotgun (WGS) entry which is preliminary data.</text>
</comment>
<keyword evidence="1 2" id="KW-0732">Signal</keyword>
<gene>
    <name evidence="4" type="ORF">D3871_17565</name>
</gene>
<dbReference type="SUPFAM" id="SSF53850">
    <property type="entry name" value="Periplasmic binding protein-like II"/>
    <property type="match status" value="1"/>
</dbReference>
<organism evidence="4 5">
    <name type="scientific">Noviherbaspirillum saxi</name>
    <dbReference type="NCBI Taxonomy" id="2320863"/>
    <lineage>
        <taxon>Bacteria</taxon>
        <taxon>Pseudomonadati</taxon>
        <taxon>Pseudomonadota</taxon>
        <taxon>Betaproteobacteria</taxon>
        <taxon>Burkholderiales</taxon>
        <taxon>Oxalobacteraceae</taxon>
        <taxon>Noviherbaspirillum</taxon>
    </lineage>
</organism>
<sequence>MKTISLPRLGSLFAVLCAVSAAMPSAHADLDKVKQSGVLKVAVYKDMLPFSANNGNGIDVELANALAVKLGVRTSFLPFDAGENLNDDLRNMVWKGHYLGYGPADVMMHVPVDTGLMAANKNVSIFAPYYREQVRLVRDVRKIPNCDSVDCLVGKKVGVEKVSIAAVVLLGEQDGKVRDSVKIYDTAAAALAAMKAGEIDAVLANRSEIESAVRGNADYPLSDLSFARLPRQGWIVGLAVKQSNTELARALQAAANDLSTSGELAKIFAKYGVTPTRP</sequence>
<accession>A0A3A3FNK4</accession>
<proteinExistence type="predicted"/>